<dbReference type="OrthoDB" id="10025511at2759"/>
<evidence type="ECO:0000256" key="3">
    <source>
        <dbReference type="ARBA" id="ARBA00022912"/>
    </source>
</evidence>
<dbReference type="KEGG" id="pcad:114485281"/>
<gene>
    <name evidence="7" type="primary">LOC114485281</name>
</gene>
<proteinExistence type="predicted"/>
<evidence type="ECO:0000259" key="5">
    <source>
        <dbReference type="Pfam" id="PF00481"/>
    </source>
</evidence>
<reference evidence="7" key="1">
    <citation type="submission" date="2025-08" db="UniProtKB">
        <authorList>
            <consortium name="RefSeq"/>
        </authorList>
    </citation>
    <scope>IDENTIFICATION</scope>
    <source>
        <tissue evidence="7">Muscle</tissue>
    </source>
</reference>
<dbReference type="PROSITE" id="PS01032">
    <property type="entry name" value="PPM_1"/>
    <property type="match status" value="1"/>
</dbReference>
<feature type="domain" description="PPM-type phosphatase" evidence="5">
    <location>
        <begin position="80"/>
        <end position="157"/>
    </location>
</feature>
<evidence type="ECO:0000256" key="2">
    <source>
        <dbReference type="ARBA" id="ARBA00022801"/>
    </source>
</evidence>
<keyword evidence="2" id="KW-0378">Hydrolase</keyword>
<feature type="region of interest" description="Disordered" evidence="4">
    <location>
        <begin position="30"/>
        <end position="80"/>
    </location>
</feature>
<evidence type="ECO:0000313" key="6">
    <source>
        <dbReference type="Proteomes" id="UP000248484"/>
    </source>
</evidence>
<protein>
    <submittedName>
        <fullName evidence="7">Protein phosphatase 1D-like</fullName>
    </submittedName>
</protein>
<dbReference type="GO" id="GO:0004721">
    <property type="term" value="F:phosphoprotein phosphatase activity"/>
    <property type="evidence" value="ECO:0007669"/>
    <property type="project" value="UniProtKB-KW"/>
</dbReference>
<keyword evidence="3" id="KW-0904">Protein phosphatase</keyword>
<keyword evidence="1" id="KW-0479">Metal-binding</keyword>
<dbReference type="Gene3D" id="3.60.40.10">
    <property type="entry name" value="PPM-type phosphatase domain"/>
    <property type="match status" value="1"/>
</dbReference>
<dbReference type="Proteomes" id="UP000248484">
    <property type="component" value="Unplaced"/>
</dbReference>
<name>A0A9W2WJE5_PHYMC</name>
<organism evidence="6 7">
    <name type="scientific">Physeter macrocephalus</name>
    <name type="common">Sperm whale</name>
    <name type="synonym">Physeter catodon</name>
    <dbReference type="NCBI Taxonomy" id="9755"/>
    <lineage>
        <taxon>Eukaryota</taxon>
        <taxon>Metazoa</taxon>
        <taxon>Chordata</taxon>
        <taxon>Craniata</taxon>
        <taxon>Vertebrata</taxon>
        <taxon>Euteleostomi</taxon>
        <taxon>Mammalia</taxon>
        <taxon>Eutheria</taxon>
        <taxon>Laurasiatheria</taxon>
        <taxon>Artiodactyla</taxon>
        <taxon>Whippomorpha</taxon>
        <taxon>Cetacea</taxon>
        <taxon>Odontoceti</taxon>
        <taxon>Physeteridae</taxon>
        <taxon>Physeter</taxon>
    </lineage>
</organism>
<keyword evidence="6" id="KW-1185">Reference proteome</keyword>
<dbReference type="AlphaFoldDB" id="A0A9W2WJE5"/>
<dbReference type="GO" id="GO:0046872">
    <property type="term" value="F:metal ion binding"/>
    <property type="evidence" value="ECO:0007669"/>
    <property type="project" value="UniProtKB-KW"/>
</dbReference>
<sequence>MAGLYSLGVSVFSDQGGRKYMEDVTQIVVEPEPTAEEEPSQRRSLSQPLPPQRSPLALPGGEISGKGPAVAAREACDEPPDAGASPAPGCCCRRRSSVAFFAVCDGHGGREAAQFAREHLWGFIKKQKGFTSSEPAKVCAAIRKGFLACHLAMWKKLGKFPACLAPASFSGSLGPFIAPVPRSPGTESALSVHRWEGRLFWVSALFPGGGGGKQSGFGKDRIVVSLQTLLALFPPPPPQGSMGSSPLPSRLHFGGRQRKRV</sequence>
<dbReference type="InterPro" id="IPR036457">
    <property type="entry name" value="PPM-type-like_dom_sf"/>
</dbReference>
<dbReference type="GeneID" id="114485281"/>
<accession>A0A9W2WJE5</accession>
<dbReference type="Pfam" id="PF00481">
    <property type="entry name" value="PP2C"/>
    <property type="match status" value="1"/>
</dbReference>
<dbReference type="InterPro" id="IPR000222">
    <property type="entry name" value="PP2C_BS"/>
</dbReference>
<dbReference type="SUPFAM" id="SSF81606">
    <property type="entry name" value="PP2C-like"/>
    <property type="match status" value="1"/>
</dbReference>
<feature type="compositionally biased region" description="Low complexity" evidence="4">
    <location>
        <begin position="240"/>
        <end position="249"/>
    </location>
</feature>
<evidence type="ECO:0000313" key="7">
    <source>
        <dbReference type="RefSeq" id="XP_054939327.1"/>
    </source>
</evidence>
<evidence type="ECO:0000256" key="1">
    <source>
        <dbReference type="ARBA" id="ARBA00022723"/>
    </source>
</evidence>
<dbReference type="RefSeq" id="XP_054939327.1">
    <property type="nucleotide sequence ID" value="XM_055083352.1"/>
</dbReference>
<feature type="region of interest" description="Disordered" evidence="4">
    <location>
        <begin position="234"/>
        <end position="261"/>
    </location>
</feature>
<dbReference type="InterPro" id="IPR001932">
    <property type="entry name" value="PPM-type_phosphatase-like_dom"/>
</dbReference>
<evidence type="ECO:0000256" key="4">
    <source>
        <dbReference type="SAM" id="MobiDB-lite"/>
    </source>
</evidence>